<accession>A0A8K1CN72</accession>
<dbReference type="OrthoDB" id="189102at2759"/>
<evidence type="ECO:0000256" key="1">
    <source>
        <dbReference type="ARBA" id="ARBA00022741"/>
    </source>
</evidence>
<dbReference type="Proteomes" id="UP000794436">
    <property type="component" value="Unassembled WGS sequence"/>
</dbReference>
<evidence type="ECO:0000313" key="5">
    <source>
        <dbReference type="Proteomes" id="UP000794436"/>
    </source>
</evidence>
<evidence type="ECO:0000313" key="4">
    <source>
        <dbReference type="EMBL" id="TMW66579.1"/>
    </source>
</evidence>
<proteinExistence type="predicted"/>
<dbReference type="PANTHER" id="PTHR43272">
    <property type="entry name" value="LONG-CHAIN-FATTY-ACID--COA LIGASE"/>
    <property type="match status" value="1"/>
</dbReference>
<name>A0A8K1CN72_PYTOL</name>
<reference evidence="4" key="1">
    <citation type="submission" date="2019-03" db="EMBL/GenBank/DDBJ databases">
        <title>Long read genome sequence of the mycoparasitic Pythium oligandrum ATCC 38472 isolated from sugarbeet rhizosphere.</title>
        <authorList>
            <person name="Gaulin E."/>
        </authorList>
    </citation>
    <scope>NUCLEOTIDE SEQUENCE</scope>
    <source>
        <strain evidence="4">ATCC 38472_TT</strain>
    </source>
</reference>
<comment type="caution">
    <text evidence="4">The sequence shown here is derived from an EMBL/GenBank/DDBJ whole genome shotgun (WGS) entry which is preliminary data.</text>
</comment>
<feature type="domain" description="AMP-dependent synthetase/ligase" evidence="3">
    <location>
        <begin position="2"/>
        <end position="166"/>
    </location>
</feature>
<dbReference type="PANTHER" id="PTHR43272:SF33">
    <property type="entry name" value="AMP-BINDING DOMAIN-CONTAINING PROTEIN-RELATED"/>
    <property type="match status" value="1"/>
</dbReference>
<sequence length="765" mass="84732">MQPTLFISVPRLYNRVYDKITQGVAVAGGLKKMMFDQAYAAKKAARAEATKLMRFGTLCVLEGPSSARWSHRYDDLRLGPSQCRVKEFMAVAFGCDFLEGYGLSETGAVVSAPLRHTPLGAHVGMPLPNLLVRLEDVPEMGYTSNDKPRPRGEIICKGPNVFSGYYKEPEKTAEAIDQDGWFHTGDIGCWTLMIVNGQAREYEWITYNQALAYVEAIASGLTKFARLKRGDMVGIFSKNRAEWCLSSHACDRMTYTLVPLYDTLGADAVPYIVNHTELTTIIYASELFNVVLECVDACPTLKYIVQYEDVTEAQRRMAAEKGLELKSLAELEALGKSHPLPADPPTPEDIATICYTSGTTGNPKGVVLKHRNMAIIGSMLQELGKFHSDTVHMSYLPLPHVFERAIMSLIVYLGAAAGFYQGDVLTLMDDMVALQPTLFISVPRLYNRVYDKITQGVAVAGGLKKMMFDQAYAAKKAARAEGYKTHALWDALVFSKVRQVLGGRIDTMISGSAPLSAEVKEFMAVAFGCDFLEGYGLSETGAVVSAPLRHTPLGAHVGMPLPNLLVRLEDVPEMGYTSNDKPRPRGEIICKGPNVFSGYYKEPEKTAEAIDQDGWFHTGDIGCWNADGTLSIIDRKKNIFKLSQGEYIAAEKIENIYAKSNTWLRSLYPEVAEAWGTSKGLSREDSTAAKLVNDSEFQREVLNDMTRVGKDAQLRGFEFVKKVHFHPDAFSVDAGLITPTFKLKRPQLKTYFQKEIDAMYAAVNK</sequence>
<dbReference type="SUPFAM" id="SSF56801">
    <property type="entry name" value="Acetyl-CoA synthetase-like"/>
    <property type="match status" value="2"/>
</dbReference>
<protein>
    <recommendedName>
        <fullName evidence="3">AMP-dependent synthetase/ligase domain-containing protein</fullName>
    </recommendedName>
</protein>
<keyword evidence="1" id="KW-0547">Nucleotide-binding</keyword>
<evidence type="ECO:0000256" key="2">
    <source>
        <dbReference type="ARBA" id="ARBA00022840"/>
    </source>
</evidence>
<organism evidence="4 5">
    <name type="scientific">Pythium oligandrum</name>
    <name type="common">Mycoparasitic fungus</name>
    <dbReference type="NCBI Taxonomy" id="41045"/>
    <lineage>
        <taxon>Eukaryota</taxon>
        <taxon>Sar</taxon>
        <taxon>Stramenopiles</taxon>
        <taxon>Oomycota</taxon>
        <taxon>Peronosporomycetes</taxon>
        <taxon>Pythiales</taxon>
        <taxon>Pythiaceae</taxon>
        <taxon>Pythium</taxon>
    </lineage>
</organism>
<dbReference type="Pfam" id="PF00501">
    <property type="entry name" value="AMP-binding"/>
    <property type="match status" value="2"/>
</dbReference>
<gene>
    <name evidence="4" type="ORF">Poli38472_014881</name>
</gene>
<keyword evidence="5" id="KW-1185">Reference proteome</keyword>
<dbReference type="Gene3D" id="3.40.50.12780">
    <property type="entry name" value="N-terminal domain of ligase-like"/>
    <property type="match status" value="2"/>
</dbReference>
<dbReference type="PROSITE" id="PS00455">
    <property type="entry name" value="AMP_BINDING"/>
    <property type="match status" value="1"/>
</dbReference>
<dbReference type="GO" id="GO:0005524">
    <property type="term" value="F:ATP binding"/>
    <property type="evidence" value="ECO:0007669"/>
    <property type="project" value="UniProtKB-KW"/>
</dbReference>
<dbReference type="InterPro" id="IPR042099">
    <property type="entry name" value="ANL_N_sf"/>
</dbReference>
<keyword evidence="2" id="KW-0067">ATP-binding</keyword>
<evidence type="ECO:0000259" key="3">
    <source>
        <dbReference type="Pfam" id="PF00501"/>
    </source>
</evidence>
<dbReference type="InterPro" id="IPR000873">
    <property type="entry name" value="AMP-dep_synth/lig_dom"/>
</dbReference>
<feature type="domain" description="AMP-dependent synthetase/ligase" evidence="3">
    <location>
        <begin position="200"/>
        <end position="600"/>
    </location>
</feature>
<dbReference type="InterPro" id="IPR020845">
    <property type="entry name" value="AMP-binding_CS"/>
</dbReference>
<dbReference type="GO" id="GO:0005783">
    <property type="term" value="C:endoplasmic reticulum"/>
    <property type="evidence" value="ECO:0007669"/>
    <property type="project" value="TreeGrafter"/>
</dbReference>
<dbReference type="GO" id="GO:0016020">
    <property type="term" value="C:membrane"/>
    <property type="evidence" value="ECO:0007669"/>
    <property type="project" value="TreeGrafter"/>
</dbReference>
<dbReference type="EMBL" id="SPLM01000015">
    <property type="protein sequence ID" value="TMW66579.1"/>
    <property type="molecule type" value="Genomic_DNA"/>
</dbReference>
<dbReference type="AlphaFoldDB" id="A0A8K1CN72"/>
<dbReference type="GO" id="GO:0004467">
    <property type="term" value="F:long-chain fatty acid-CoA ligase activity"/>
    <property type="evidence" value="ECO:0007669"/>
    <property type="project" value="TreeGrafter"/>
</dbReference>